<proteinExistence type="predicted"/>
<evidence type="ECO:0000313" key="2">
    <source>
        <dbReference type="EMBL" id="MBU5625588.1"/>
    </source>
</evidence>
<keyword evidence="3" id="KW-1185">Reference proteome</keyword>
<dbReference type="InterPro" id="IPR033932">
    <property type="entry name" value="YtcJ-like"/>
</dbReference>
<dbReference type="PANTHER" id="PTHR22642">
    <property type="entry name" value="IMIDAZOLONEPROPIONASE"/>
    <property type="match status" value="1"/>
</dbReference>
<name>A0ABS6F689_9FIRM</name>
<gene>
    <name evidence="2" type="ORF">KQI82_01400</name>
</gene>
<organism evidence="2 3">
    <name type="scientific">Dysosmobacter acutus</name>
    <dbReference type="NCBI Taxonomy" id="2841504"/>
    <lineage>
        <taxon>Bacteria</taxon>
        <taxon>Bacillati</taxon>
        <taxon>Bacillota</taxon>
        <taxon>Clostridia</taxon>
        <taxon>Eubacteriales</taxon>
        <taxon>Oscillospiraceae</taxon>
        <taxon>Dysosmobacter</taxon>
    </lineage>
</organism>
<protein>
    <submittedName>
        <fullName evidence="2">Amidohydrolase</fullName>
    </submittedName>
</protein>
<dbReference type="RefSeq" id="WP_216557662.1">
    <property type="nucleotide sequence ID" value="NZ_JAHLQN010000001.1"/>
</dbReference>
<evidence type="ECO:0000259" key="1">
    <source>
        <dbReference type="Pfam" id="PF07969"/>
    </source>
</evidence>
<reference evidence="2 3" key="1">
    <citation type="submission" date="2021-06" db="EMBL/GenBank/DDBJ databases">
        <authorList>
            <person name="Sun Q."/>
            <person name="Li D."/>
        </authorList>
    </citation>
    <scope>NUCLEOTIDE SEQUENCE [LARGE SCALE GENOMIC DNA]</scope>
    <source>
        <strain evidence="2 3">MSJ-2</strain>
    </source>
</reference>
<evidence type="ECO:0000313" key="3">
    <source>
        <dbReference type="Proteomes" id="UP000787672"/>
    </source>
</evidence>
<accession>A0ABS6F689</accession>
<feature type="domain" description="Amidohydrolase 3" evidence="1">
    <location>
        <begin position="47"/>
        <end position="528"/>
    </location>
</feature>
<comment type="caution">
    <text evidence="2">The sequence shown here is derived from an EMBL/GenBank/DDBJ whole genome shotgun (WGS) entry which is preliminary data.</text>
</comment>
<dbReference type="Pfam" id="PF07969">
    <property type="entry name" value="Amidohydro_3"/>
    <property type="match status" value="1"/>
</dbReference>
<dbReference type="CDD" id="cd01300">
    <property type="entry name" value="YtcJ_like"/>
    <property type="match status" value="1"/>
</dbReference>
<sequence>MPLPVAYVNGRIYTMEAEGDTCTAFVVQDGKFTYCGNDDEARKLAGEVVDLNGATVIPGMIDTHQHLFAYASSLTKLNLKPAKSMRQLKQMLQEYAKNIPAGEWILGVGFDNEKFEDSNAMPTRQDLDEVCADHPVILSRYCLHFFSVNSMGLEKGGVDKNYRPAVEGTVEFGPDGEPTGVMCDSAAADILAKIPNKLASFDAKKDAVEEACRQLNMHGLTGVHAIQGRHCDLMEYTDVYQSLKDEGRLSARVYLSYDELPNCCIRTGLGDDMLKFGFYKLYVDGNMGGRTAFMKEPYSDDPTTTGVANYTQQELTDRVRAGYERGMQVGAHVIGDRAAEMLTTAIETVYHENPRPDPRFRMIHMSILNPDIVERISKLPVIVDIQPMFISTNVKWADSRVGFGERGRYLFAWKKLLDAGIIMTAGSDNPCESYDPMESVYALVNRKNLDCYPEGGWHPDERIGVYDALSMYTRNAAYASFEEDSKGTIRAGKLADFVVLDADIFGIDTMKIKDIKVEKTYLGGNLVYSRS</sequence>
<dbReference type="PANTHER" id="PTHR22642:SF2">
    <property type="entry name" value="PROTEIN LONG AFTER FAR-RED 3"/>
    <property type="match status" value="1"/>
</dbReference>
<dbReference type="InterPro" id="IPR013108">
    <property type="entry name" value="Amidohydro_3"/>
</dbReference>
<dbReference type="EMBL" id="JAHLQN010000001">
    <property type="protein sequence ID" value="MBU5625588.1"/>
    <property type="molecule type" value="Genomic_DNA"/>
</dbReference>
<dbReference type="Proteomes" id="UP000787672">
    <property type="component" value="Unassembled WGS sequence"/>
</dbReference>